<evidence type="ECO:0000313" key="1">
    <source>
        <dbReference type="EMBL" id="MBV7275222.1"/>
    </source>
</evidence>
<organism evidence="1 2">
    <name type="scientific">Clostridium thailandense</name>
    <dbReference type="NCBI Taxonomy" id="2794346"/>
    <lineage>
        <taxon>Bacteria</taxon>
        <taxon>Bacillati</taxon>
        <taxon>Bacillota</taxon>
        <taxon>Clostridia</taxon>
        <taxon>Eubacteriales</taxon>
        <taxon>Clostridiaceae</taxon>
        <taxon>Clostridium</taxon>
    </lineage>
</organism>
<sequence>MEYDSKNPGSNNPLASIYGAIVGKGFTVKVSNKGQVLEVKCVDELLNSVVSKLPGSEEQKKTFKATLSESFGDDAIKSMVNQSVNYYPQGQVKNNDIWENKYSIKTIFPMEVSNKLKLLGEKDGLLNVDVQSTITSDTKDKPANFMGFQANVKLNGDCKGTVNINKETGLMEKGNLIENYDESFLGIDND</sequence>
<gene>
    <name evidence="1" type="ORF">I6U48_20185</name>
</gene>
<dbReference type="EMBL" id="JAEEGC010000117">
    <property type="protein sequence ID" value="MBV7275222.1"/>
    <property type="molecule type" value="Genomic_DNA"/>
</dbReference>
<evidence type="ECO:0000313" key="2">
    <source>
        <dbReference type="Proteomes" id="UP000694308"/>
    </source>
</evidence>
<protein>
    <submittedName>
        <fullName evidence="1">Uncharacterized protein</fullName>
    </submittedName>
</protein>
<name>A0A949TRH4_9CLOT</name>
<accession>A0A949TRH4</accession>
<dbReference type="Proteomes" id="UP000694308">
    <property type="component" value="Unassembled WGS sequence"/>
</dbReference>
<keyword evidence="2" id="KW-1185">Reference proteome</keyword>
<comment type="caution">
    <text evidence="1">The sequence shown here is derived from an EMBL/GenBank/DDBJ whole genome shotgun (WGS) entry which is preliminary data.</text>
</comment>
<dbReference type="InterPro" id="IPR046230">
    <property type="entry name" value="DUF6263"/>
</dbReference>
<proteinExistence type="predicted"/>
<reference evidence="1" key="1">
    <citation type="submission" date="2020-12" db="EMBL/GenBank/DDBJ databases">
        <title>Clostridium thailandense sp. nov., a novel acetogenic bacterium isolated from peat land soil in Thailand.</title>
        <authorList>
            <person name="Chaikitkaew S."/>
            <person name="Birkeland N.K."/>
        </authorList>
    </citation>
    <scope>NUCLEOTIDE SEQUENCE</scope>
    <source>
        <strain evidence="1">PL3</strain>
    </source>
</reference>
<dbReference type="AlphaFoldDB" id="A0A949TRH4"/>
<dbReference type="Pfam" id="PF19777">
    <property type="entry name" value="DUF6263"/>
    <property type="match status" value="1"/>
</dbReference>